<protein>
    <submittedName>
        <fullName evidence="2">Uncharacterized protein</fullName>
    </submittedName>
</protein>
<evidence type="ECO:0000313" key="3">
    <source>
        <dbReference type="Proteomes" id="UP000078555"/>
    </source>
</evidence>
<gene>
    <name evidence="2" type="ORF">POVWA1_019330</name>
</gene>
<organism evidence="2 3">
    <name type="scientific">Plasmodium ovale wallikeri</name>
    <dbReference type="NCBI Taxonomy" id="864142"/>
    <lineage>
        <taxon>Eukaryota</taxon>
        <taxon>Sar</taxon>
        <taxon>Alveolata</taxon>
        <taxon>Apicomplexa</taxon>
        <taxon>Aconoidasida</taxon>
        <taxon>Haemosporida</taxon>
        <taxon>Plasmodiidae</taxon>
        <taxon>Plasmodium</taxon>
        <taxon>Plasmodium (Plasmodium)</taxon>
    </lineage>
</organism>
<proteinExistence type="predicted"/>
<accession>A0A1A8YR14</accession>
<sequence length="1761" mass="203162">MLSSKSKLNVGNMYSGEEVINGSFLYRREVSTGNSTINTNKGVIDSKKTGVPLKTDKNNIFNDIEKNGKLNTSIKKANLLYGRILVNEEKHSPYDDKRRQSPLWHNNSSVCHTKSGSSIKMNMAYPLLVGKKINSNKDKNIMSNRRTCKNVEKCAIDKINKCAQNKCSEKMDQKNNNFLQFPKEIKLKKILSEKRNDYMMKHTHFYLQNGEMIHEQHHFPHKDERTFRPQGDASILCNGHAGGVCSGTCSGMCSGVCSGMYDDLRSCEVISKMRPRVFSLDTEKTGNNCDENCPKNGIRNGEEANNKKGDTEKCAKLFYHTDDISLVKNAKEGANGKKRAMSRIFVRKQDNTGAMKRDPLCANQGIAQSKIIIKQWNTSFGNAAGVTKGGTFGGNTGESLSVSVGANVGESRNDERLIRLNILNCEKAPSDKGSIFGKKKNEEGTLFCNPFASKRDVNEKKIEYQFRSNTAPVSKGTQTVISKGFCACIGEKIYAKQECRPTFGENDGTVPTILPEKEGGNSEEITCSEKGNHITESCITVNVDNTLVSRDYVSEKNLELGDIANEESAMRKVEAVEDTVVVAIVNSHERKNNVVEENFGGEGVHTEGNIYSEQKNARKEENIYSDKKGRDMCLQKGICEEDKTDSTQEDIRDVAHRGKCTGEDKRIFGINKKNSRRKEEINFADELSKSHIVELVKIIKKIEKAKSYKLDVDKFLLQQNGYKKIERYMESNEYAEKGTIRGEKETRKNEKIFEDFYGKAEQSSIDICEETLIRAKERLDILGMSFNELIPLNKIKNIFWYLYIKSRLSNQTDMYEFCEWLKNKIDENISKNYFMEYVNHKVFLKYSQNIITKFQYKINILESLFFFLKSYPLDYEENKGCFYMLHPQKNITLSSCKINSSNNKLRRAKLIKEINECFKNNFFLLDKIFIPKDAFFFVKDSEDFILNDEKKKVIQIHHALVKDLNEDKKEKSVFDSLYSSPPPFKWDYYRYIQKKRIQNKIRKLKEYILHYYGFDSVQDFFESLLLFAQEYKKALRCEKRTPTMVEVAGASPQKISNTLPQNFTENSPSSLPLCTPVSTELPFELTKKVYEEYRSQYVDRKYPRGGHAQKNNLVVGNYSARRGGENHFVQYTSELEVEEKSNPSCDTHFEKANRTDTKWKNTMNEELTQKRFYSDGLLQRRESGTRGDASDVKVEKERSNEEIYRDYRNGSNEFYEEVEVEAELCRGNYPNGDKNKEIHLQNDHALFSLNSRDRNDIEEMSQMYTHFFSMEDAEKKVKEVSMDIFKLFLENLGKLKRFPNITSTDECFLGICFCDPDIPKHIFNQKKILPKNINFYGFMHCMRYIPYVTPDFPVSTSYFEYTYKSNTLTKVDIFNSRSDFLHVLKYRGKKNGIVQLRNKIVIDIIKLFVSISWIFGVDTGSFSKLAGIPTDRQVDMVLSSYYSNYKFYLKKGKKKGERSKNWMSSDSASDYLPESSDEEGEAVSEVVSDAIGEEAYGEGEEGKKYMPSCEHVLDSSPNSDKNKGQISKELGKNSLYGNCEHSDRWNKIKTGDVNVGYHERCNTSDIRDNDLESDVSLFEELLSRRKKMTYKWVPKWHISNDIFLSRLVSYDEIQISLHKVYPLFMIKTALIYMIHIAGCMLREEEWKFFFESQFSLYNKLTPEEIAIRYIKTKGCKFGKLRNVLFNECIDMHKIFMSIPENMNCSEIYKLAVNGENTTTGFLAEPFDIYHLMFMSKVFWYIFLHADNFLAIRSALNKLGQT</sequence>
<feature type="region of interest" description="Disordered" evidence="1">
    <location>
        <begin position="1458"/>
        <end position="1484"/>
    </location>
</feature>
<dbReference type="Proteomes" id="UP000078555">
    <property type="component" value="Unassembled WGS sequence"/>
</dbReference>
<dbReference type="EMBL" id="FLRD01000061">
    <property type="protein sequence ID" value="SBT33869.1"/>
    <property type="molecule type" value="Genomic_DNA"/>
</dbReference>
<evidence type="ECO:0000256" key="1">
    <source>
        <dbReference type="SAM" id="MobiDB-lite"/>
    </source>
</evidence>
<keyword evidence="3" id="KW-1185">Reference proteome</keyword>
<evidence type="ECO:0000313" key="2">
    <source>
        <dbReference type="EMBL" id="SBT33869.1"/>
    </source>
</evidence>
<name>A0A1A8YR14_PLAOA</name>
<reference evidence="3" key="1">
    <citation type="submission" date="2016-05" db="EMBL/GenBank/DDBJ databases">
        <authorList>
            <person name="Naeem Raeece"/>
        </authorList>
    </citation>
    <scope>NUCLEOTIDE SEQUENCE [LARGE SCALE GENOMIC DNA]</scope>
</reference>